<comment type="subcellular location">
    <subcellularLocation>
        <location evidence="1">Plastid</location>
        <location evidence="1">Chloroplast</location>
    </subcellularLocation>
</comment>
<dbReference type="InterPro" id="IPR045000">
    <property type="entry name" value="TR"/>
</dbReference>
<name>A0A816JH33_BRANA</name>
<evidence type="ECO:0000256" key="5">
    <source>
        <dbReference type="ARBA" id="ARBA00023002"/>
    </source>
</evidence>
<keyword evidence="4" id="KW-0521">NADP</keyword>
<proteinExistence type="inferred from homology"/>
<keyword evidence="2" id="KW-0150">Chloroplast</keyword>
<dbReference type="Gene3D" id="3.40.50.720">
    <property type="entry name" value="NAD(P)-binding Rossmann-like Domain"/>
    <property type="match status" value="2"/>
</dbReference>
<dbReference type="GO" id="GO:0016491">
    <property type="term" value="F:oxidoreductase activity"/>
    <property type="evidence" value="ECO:0007669"/>
    <property type="project" value="UniProtKB-KW"/>
</dbReference>
<evidence type="ECO:0000256" key="6">
    <source>
        <dbReference type="ARBA" id="ARBA00025714"/>
    </source>
</evidence>
<dbReference type="SUPFAM" id="SSF51735">
    <property type="entry name" value="NAD(P)-binding Rossmann-fold domains"/>
    <property type="match status" value="1"/>
</dbReference>
<dbReference type="PRINTS" id="PR00081">
    <property type="entry name" value="GDHRDH"/>
</dbReference>
<dbReference type="PANTHER" id="PTHR42898">
    <property type="entry name" value="TROPINONE REDUCTASE"/>
    <property type="match status" value="1"/>
</dbReference>
<dbReference type="InterPro" id="IPR036291">
    <property type="entry name" value="NAD(P)-bd_dom_sf"/>
</dbReference>
<evidence type="ECO:0000256" key="2">
    <source>
        <dbReference type="ARBA" id="ARBA00022528"/>
    </source>
</evidence>
<evidence type="ECO:0000256" key="4">
    <source>
        <dbReference type="ARBA" id="ARBA00022857"/>
    </source>
</evidence>
<protein>
    <submittedName>
        <fullName evidence="7">(rape) hypothetical protein</fullName>
    </submittedName>
</protein>
<keyword evidence="5" id="KW-0560">Oxidoreductase</keyword>
<reference evidence="7" key="1">
    <citation type="submission" date="2021-01" db="EMBL/GenBank/DDBJ databases">
        <authorList>
            <consortium name="Genoscope - CEA"/>
            <person name="William W."/>
        </authorList>
    </citation>
    <scope>NUCLEOTIDE SEQUENCE</scope>
</reference>
<evidence type="ECO:0000313" key="7">
    <source>
        <dbReference type="EMBL" id="CAF1864029.1"/>
    </source>
</evidence>
<dbReference type="Proteomes" id="UP001295469">
    <property type="component" value="Chromosome C04"/>
</dbReference>
<evidence type="ECO:0000256" key="1">
    <source>
        <dbReference type="ARBA" id="ARBA00004229"/>
    </source>
</evidence>
<dbReference type="GO" id="GO:0009507">
    <property type="term" value="C:chloroplast"/>
    <property type="evidence" value="ECO:0007669"/>
    <property type="project" value="UniProtKB-SubCell"/>
</dbReference>
<comment type="similarity">
    <text evidence="6">Belongs to the short-chain dehydrogenases/reductases (SDR) family. SDR65C subfamily.</text>
</comment>
<dbReference type="InterPro" id="IPR002347">
    <property type="entry name" value="SDR_fam"/>
</dbReference>
<dbReference type="AlphaFoldDB" id="A0A816JH33"/>
<dbReference type="PANTHER" id="PTHR42898:SF62">
    <property type="entry name" value="3-OXOACYL-[ACYL-CARRIER-PROTEIN] REDUCTASE"/>
    <property type="match status" value="1"/>
</dbReference>
<keyword evidence="3" id="KW-0934">Plastid</keyword>
<dbReference type="SMR" id="A0A816JH33"/>
<dbReference type="Pfam" id="PF00106">
    <property type="entry name" value="adh_short"/>
    <property type="match status" value="1"/>
</dbReference>
<evidence type="ECO:0000256" key="3">
    <source>
        <dbReference type="ARBA" id="ARBA00022640"/>
    </source>
</evidence>
<gene>
    <name evidence="7" type="ORF">DARMORV10_C04P58450.1</name>
</gene>
<sequence length="226" mass="24003">MDKRWSLQGMTALVTGGAAGIGYAIVEELASFGAKVHVCDISETLLNQSLSEWEKKGFKVSGSVCDVTSRPERETLIQKVSSLFDGKLNILLSHPLLKASGYGSIVFMSSVSRAVSINGASIYSLTKGALNQLARNLACEWAKDGIRANAVAPNIIKTPQAQPYLEDVSFREGLFGRTPLGRAGEPNEVAALVVFLCLPAASYITGQTICADGGLTVNGFSYQPQA</sequence>
<accession>A0A816JH33</accession>
<organism evidence="7">
    <name type="scientific">Brassica napus</name>
    <name type="common">Rape</name>
    <dbReference type="NCBI Taxonomy" id="3708"/>
    <lineage>
        <taxon>Eukaryota</taxon>
        <taxon>Viridiplantae</taxon>
        <taxon>Streptophyta</taxon>
        <taxon>Embryophyta</taxon>
        <taxon>Tracheophyta</taxon>
        <taxon>Spermatophyta</taxon>
        <taxon>Magnoliopsida</taxon>
        <taxon>eudicotyledons</taxon>
        <taxon>Gunneridae</taxon>
        <taxon>Pentapetalae</taxon>
        <taxon>rosids</taxon>
        <taxon>malvids</taxon>
        <taxon>Brassicales</taxon>
        <taxon>Brassicaceae</taxon>
        <taxon>Brassiceae</taxon>
        <taxon>Brassica</taxon>
    </lineage>
</organism>
<dbReference type="Pfam" id="PF13561">
    <property type="entry name" value="adh_short_C2"/>
    <property type="match status" value="1"/>
</dbReference>
<dbReference type="EMBL" id="HG994368">
    <property type="protein sequence ID" value="CAF1864029.1"/>
    <property type="molecule type" value="Genomic_DNA"/>
</dbReference>